<dbReference type="Pfam" id="PF01553">
    <property type="entry name" value="Acyltransferase"/>
    <property type="match status" value="1"/>
</dbReference>
<gene>
    <name evidence="5" type="ORF">SAMN02745149_01151</name>
</gene>
<evidence type="ECO:0000313" key="5">
    <source>
        <dbReference type="EMBL" id="SJZ40694.1"/>
    </source>
</evidence>
<sequence length="264" mass="30202">MDWFDLAYTTPDVIEKMKKAEQEGRFSDHLDPIEYHGTLPVDESFPYIPNVFLRAVYAFRKITFLNHFIKSLNEKVLLTKITGKENLKGVGAAVFICNHVNKYDALAVNYALGKRPLKIMVADFNNRPGFLGKMMRADGILPFKNTRACIQKFTEAVNYYLSHGTGVLFFPEGSEWWCYKKPRPFMDGAFHFAAANNVPVVPLFITFRETGRVRDGIDLPEFTVNILNPLYPNSEKTKKENVRDLKNGAFDACMKKYEQAYGAE</sequence>
<dbReference type="STRING" id="261392.SAMN02745149_01151"/>
<dbReference type="RefSeq" id="WP_078933058.1">
    <property type="nucleotide sequence ID" value="NZ_FUWG01000007.1"/>
</dbReference>
<evidence type="ECO:0000313" key="6">
    <source>
        <dbReference type="Proteomes" id="UP000190423"/>
    </source>
</evidence>
<evidence type="ECO:0000256" key="1">
    <source>
        <dbReference type="ARBA" id="ARBA00005189"/>
    </source>
</evidence>
<dbReference type="OrthoDB" id="2040407at2"/>
<organism evidence="5 6">
    <name type="scientific">Treponema porcinum</name>
    <dbReference type="NCBI Taxonomy" id="261392"/>
    <lineage>
        <taxon>Bacteria</taxon>
        <taxon>Pseudomonadati</taxon>
        <taxon>Spirochaetota</taxon>
        <taxon>Spirochaetia</taxon>
        <taxon>Spirochaetales</taxon>
        <taxon>Treponemataceae</taxon>
        <taxon>Treponema</taxon>
    </lineage>
</organism>
<dbReference type="GeneID" id="78316449"/>
<comment type="pathway">
    <text evidence="1">Lipid metabolism.</text>
</comment>
<name>A0A1T4KE37_TREPO</name>
<keyword evidence="3 5" id="KW-0012">Acyltransferase</keyword>
<dbReference type="InterPro" id="IPR002123">
    <property type="entry name" value="Plipid/glycerol_acylTrfase"/>
</dbReference>
<keyword evidence="2 5" id="KW-0808">Transferase</keyword>
<keyword evidence="6" id="KW-1185">Reference proteome</keyword>
<dbReference type="Proteomes" id="UP000190423">
    <property type="component" value="Unassembled WGS sequence"/>
</dbReference>
<evidence type="ECO:0000259" key="4">
    <source>
        <dbReference type="SMART" id="SM00563"/>
    </source>
</evidence>
<dbReference type="GO" id="GO:0006654">
    <property type="term" value="P:phosphatidic acid biosynthetic process"/>
    <property type="evidence" value="ECO:0007669"/>
    <property type="project" value="TreeGrafter"/>
</dbReference>
<protein>
    <submittedName>
        <fullName evidence="5">1-acyl-sn-glycerol-3-phosphate acyltransferases</fullName>
    </submittedName>
</protein>
<feature type="domain" description="Phospholipid/glycerol acyltransferase" evidence="4">
    <location>
        <begin position="93"/>
        <end position="208"/>
    </location>
</feature>
<dbReference type="GO" id="GO:0003841">
    <property type="term" value="F:1-acylglycerol-3-phosphate O-acyltransferase activity"/>
    <property type="evidence" value="ECO:0007669"/>
    <property type="project" value="TreeGrafter"/>
</dbReference>
<reference evidence="5 6" key="1">
    <citation type="submission" date="2017-02" db="EMBL/GenBank/DDBJ databases">
        <authorList>
            <person name="Peterson S.W."/>
        </authorList>
    </citation>
    <scope>NUCLEOTIDE SEQUENCE [LARGE SCALE GENOMIC DNA]</scope>
    <source>
        <strain evidence="5 6">ATCC BAA-908</strain>
    </source>
</reference>
<dbReference type="PANTHER" id="PTHR10434:SF11">
    <property type="entry name" value="1-ACYL-SN-GLYCEROL-3-PHOSPHATE ACYLTRANSFERASE"/>
    <property type="match status" value="1"/>
</dbReference>
<dbReference type="SMART" id="SM00563">
    <property type="entry name" value="PlsC"/>
    <property type="match status" value="1"/>
</dbReference>
<accession>A0A1T4KE37</accession>
<dbReference type="PANTHER" id="PTHR10434">
    <property type="entry name" value="1-ACYL-SN-GLYCEROL-3-PHOSPHATE ACYLTRANSFERASE"/>
    <property type="match status" value="1"/>
</dbReference>
<evidence type="ECO:0000256" key="2">
    <source>
        <dbReference type="ARBA" id="ARBA00022679"/>
    </source>
</evidence>
<dbReference type="EMBL" id="FUWG01000007">
    <property type="protein sequence ID" value="SJZ40694.1"/>
    <property type="molecule type" value="Genomic_DNA"/>
</dbReference>
<dbReference type="SUPFAM" id="SSF69593">
    <property type="entry name" value="Glycerol-3-phosphate (1)-acyltransferase"/>
    <property type="match status" value="1"/>
</dbReference>
<proteinExistence type="predicted"/>
<evidence type="ECO:0000256" key="3">
    <source>
        <dbReference type="ARBA" id="ARBA00023315"/>
    </source>
</evidence>
<dbReference type="CDD" id="cd07989">
    <property type="entry name" value="LPLAT_AGPAT-like"/>
    <property type="match status" value="1"/>
</dbReference>
<dbReference type="AlphaFoldDB" id="A0A1T4KE37"/>